<dbReference type="GO" id="GO:0005829">
    <property type="term" value="C:cytosol"/>
    <property type="evidence" value="ECO:0007669"/>
    <property type="project" value="TreeGrafter"/>
</dbReference>
<dbReference type="CDD" id="cd00207">
    <property type="entry name" value="fer2"/>
    <property type="match status" value="1"/>
</dbReference>
<evidence type="ECO:0000256" key="3">
    <source>
        <dbReference type="ARBA" id="ARBA00022723"/>
    </source>
</evidence>
<keyword evidence="4" id="KW-0408">Iron</keyword>
<evidence type="ECO:0000256" key="2">
    <source>
        <dbReference type="ARBA" id="ARBA00022714"/>
    </source>
</evidence>
<dbReference type="InterPro" id="IPR012675">
    <property type="entry name" value="Beta-grasp_dom_sf"/>
</dbReference>
<dbReference type="Pfam" id="PF00111">
    <property type="entry name" value="Fer2"/>
    <property type="match status" value="1"/>
</dbReference>
<dbReference type="GO" id="GO:0051537">
    <property type="term" value="F:2 iron, 2 sulfur cluster binding"/>
    <property type="evidence" value="ECO:0007669"/>
    <property type="project" value="UniProtKB-KW"/>
</dbReference>
<gene>
    <name evidence="8" type="ORF">SLA_3110</name>
</gene>
<dbReference type="PANTHER" id="PTHR23426">
    <property type="entry name" value="FERREDOXIN/ADRENODOXIN"/>
    <property type="match status" value="1"/>
</dbReference>
<evidence type="ECO:0000313" key="8">
    <source>
        <dbReference type="EMBL" id="BAU84024.1"/>
    </source>
</evidence>
<dbReference type="AlphaFoldDB" id="A0A160P024"/>
<evidence type="ECO:0000256" key="1">
    <source>
        <dbReference type="ARBA" id="ARBA00010914"/>
    </source>
</evidence>
<dbReference type="PROSITE" id="PS51085">
    <property type="entry name" value="2FE2S_FER_2"/>
    <property type="match status" value="1"/>
</dbReference>
<proteinExistence type="inferred from homology"/>
<keyword evidence="3" id="KW-0479">Metal-binding</keyword>
<feature type="domain" description="2Fe-2S ferredoxin-type" evidence="7">
    <location>
        <begin position="2"/>
        <end position="106"/>
    </location>
</feature>
<dbReference type="Proteomes" id="UP000217676">
    <property type="component" value="Chromosome"/>
</dbReference>
<dbReference type="GO" id="GO:0140647">
    <property type="term" value="P:P450-containing electron transport chain"/>
    <property type="evidence" value="ECO:0007669"/>
    <property type="project" value="InterPro"/>
</dbReference>
<dbReference type="RefSeq" id="WP_359882947.1">
    <property type="nucleotide sequence ID" value="NZ_JBEYHT010000057.1"/>
</dbReference>
<evidence type="ECO:0000259" key="7">
    <source>
        <dbReference type="PROSITE" id="PS51085"/>
    </source>
</evidence>
<dbReference type="EMBL" id="AP017424">
    <property type="protein sequence ID" value="BAU84024.1"/>
    <property type="molecule type" value="Genomic_DNA"/>
</dbReference>
<evidence type="ECO:0000256" key="4">
    <source>
        <dbReference type="ARBA" id="ARBA00023004"/>
    </source>
</evidence>
<dbReference type="SUPFAM" id="SSF54292">
    <property type="entry name" value="2Fe-2S ferredoxin-like"/>
    <property type="match status" value="1"/>
</dbReference>
<comment type="similarity">
    <text evidence="1">Belongs to the adrenodoxin/putidaredoxin family.</text>
</comment>
<dbReference type="InterPro" id="IPR001055">
    <property type="entry name" value="Adrenodoxin-like"/>
</dbReference>
<sequence>MAKITYKHPDGTVTAVDADAPNTVMRAAKLNNVDGIEAQCGGSAQCGTCHVYIDPANTLPLPEMDSVEDDVLYGTACERTELSRLSCQLPISDALDGLLVHLPEAQS</sequence>
<organism evidence="8 9">
    <name type="scientific">Streptomyces laurentii</name>
    <dbReference type="NCBI Taxonomy" id="39478"/>
    <lineage>
        <taxon>Bacteria</taxon>
        <taxon>Bacillati</taxon>
        <taxon>Actinomycetota</taxon>
        <taxon>Actinomycetes</taxon>
        <taxon>Kitasatosporales</taxon>
        <taxon>Streptomycetaceae</taxon>
        <taxon>Streptomyces</taxon>
    </lineage>
</organism>
<dbReference type="PANTHER" id="PTHR23426:SF65">
    <property type="entry name" value="FERREDOXIN-2, MITOCHONDRIAL"/>
    <property type="match status" value="1"/>
</dbReference>
<dbReference type="KEGG" id="slau:SLA_3110"/>
<accession>A0A160P024</accession>
<keyword evidence="9" id="KW-1185">Reference proteome</keyword>
<name>A0A160P024_STRLU</name>
<dbReference type="GO" id="GO:0046872">
    <property type="term" value="F:metal ion binding"/>
    <property type="evidence" value="ECO:0007669"/>
    <property type="project" value="UniProtKB-KW"/>
</dbReference>
<keyword evidence="5" id="KW-0411">Iron-sulfur</keyword>
<evidence type="ECO:0000256" key="5">
    <source>
        <dbReference type="ARBA" id="ARBA00023014"/>
    </source>
</evidence>
<evidence type="ECO:0000256" key="6">
    <source>
        <dbReference type="ARBA" id="ARBA00034078"/>
    </source>
</evidence>
<reference evidence="8 9" key="1">
    <citation type="journal article" date="2016" name="Genome Announc.">
        <title>Complete Genome Sequence of Thiostrepton-Producing Streptomyces laurentii ATCC 31255.</title>
        <authorList>
            <person name="Doi K."/>
            <person name="Fujino Y."/>
            <person name="Nagayoshi Y."/>
            <person name="Ohshima T."/>
            <person name="Ogata S."/>
        </authorList>
    </citation>
    <scope>NUCLEOTIDE SEQUENCE [LARGE SCALE GENOMIC DNA]</scope>
    <source>
        <strain evidence="8 9">ATCC 31255</strain>
    </source>
</reference>
<protein>
    <recommendedName>
        <fullName evidence="7">2Fe-2S ferredoxin-type domain-containing protein</fullName>
    </recommendedName>
</protein>
<keyword evidence="2" id="KW-0001">2Fe-2S</keyword>
<dbReference type="Gene3D" id="3.10.20.30">
    <property type="match status" value="1"/>
</dbReference>
<dbReference type="InterPro" id="IPR036010">
    <property type="entry name" value="2Fe-2S_ferredoxin-like_sf"/>
</dbReference>
<comment type="cofactor">
    <cofactor evidence="6">
        <name>[2Fe-2S] cluster</name>
        <dbReference type="ChEBI" id="CHEBI:190135"/>
    </cofactor>
</comment>
<dbReference type="GO" id="GO:0009055">
    <property type="term" value="F:electron transfer activity"/>
    <property type="evidence" value="ECO:0007669"/>
    <property type="project" value="TreeGrafter"/>
</dbReference>
<evidence type="ECO:0000313" key="9">
    <source>
        <dbReference type="Proteomes" id="UP000217676"/>
    </source>
</evidence>
<dbReference type="InterPro" id="IPR001041">
    <property type="entry name" value="2Fe-2S_ferredoxin-type"/>
</dbReference>